<gene>
    <name evidence="1" type="ORF">MTR67_042025</name>
</gene>
<reference evidence="1" key="1">
    <citation type="submission" date="2023-08" db="EMBL/GenBank/DDBJ databases">
        <title>A de novo genome assembly of Solanum verrucosum Schlechtendal, a Mexican diploid species geographically isolated from the other diploid A-genome species in potato relatives.</title>
        <authorList>
            <person name="Hosaka K."/>
        </authorList>
    </citation>
    <scope>NUCLEOTIDE SEQUENCE</scope>
    <source>
        <tissue evidence="1">Young leaves</tissue>
    </source>
</reference>
<dbReference type="EMBL" id="CP133621">
    <property type="protein sequence ID" value="WMV48640.1"/>
    <property type="molecule type" value="Genomic_DNA"/>
</dbReference>
<dbReference type="PANTHER" id="PTHR36052:SF1">
    <property type="entry name" value="EXCITATORY AMINO ACID TRANSPORTER"/>
    <property type="match status" value="1"/>
</dbReference>
<accession>A0AAF0ULQ0</accession>
<evidence type="ECO:0000313" key="2">
    <source>
        <dbReference type="Proteomes" id="UP001234989"/>
    </source>
</evidence>
<name>A0AAF0ULQ0_SOLVR</name>
<evidence type="ECO:0000313" key="1">
    <source>
        <dbReference type="EMBL" id="WMV48640.1"/>
    </source>
</evidence>
<protein>
    <submittedName>
        <fullName evidence="1">Uncharacterized protein</fullName>
    </submittedName>
</protein>
<keyword evidence="2" id="KW-1185">Reference proteome</keyword>
<dbReference type="AlphaFoldDB" id="A0AAF0ULQ0"/>
<dbReference type="Proteomes" id="UP001234989">
    <property type="component" value="Chromosome 10"/>
</dbReference>
<sequence>MPLSATMVGALLGLGTQMYSNALRKLPYMRHPWEHLLGMGLGVVAANQMVKWEAKSNEDLDKLLEKSRLANERRYFGKFSYQPNFD</sequence>
<organism evidence="1 2">
    <name type="scientific">Solanum verrucosum</name>
    <dbReference type="NCBI Taxonomy" id="315347"/>
    <lineage>
        <taxon>Eukaryota</taxon>
        <taxon>Viridiplantae</taxon>
        <taxon>Streptophyta</taxon>
        <taxon>Embryophyta</taxon>
        <taxon>Tracheophyta</taxon>
        <taxon>Spermatophyta</taxon>
        <taxon>Magnoliopsida</taxon>
        <taxon>eudicotyledons</taxon>
        <taxon>Gunneridae</taxon>
        <taxon>Pentapetalae</taxon>
        <taxon>asterids</taxon>
        <taxon>lamiids</taxon>
        <taxon>Solanales</taxon>
        <taxon>Solanaceae</taxon>
        <taxon>Solanoideae</taxon>
        <taxon>Solaneae</taxon>
        <taxon>Solanum</taxon>
    </lineage>
</organism>
<proteinExistence type="predicted"/>
<dbReference type="PANTHER" id="PTHR36052">
    <property type="entry name" value="EXCITATORY AMINO ACID TRANSPORTER"/>
    <property type="match status" value="1"/>
</dbReference>